<name>A0AAN6X9C4_9PEZI</name>
<evidence type="ECO:0000313" key="2">
    <source>
        <dbReference type="EMBL" id="KAK4196289.1"/>
    </source>
</evidence>
<sequence length="354" mass="39321">MQLFDFHHKIHLLNLDNKWPLPEPVMPTNSGPSSSSNPPPATLTPFSQPQRSSKSAARGLESKSRAAVPAQPQSAAFNDDDSLQTLSPNLACLTLFTLPQDQSIALGLINFPSTAVATINKLANASFVLNGRTSYIKQESKTVAWLVVGLGFRATVFSTSRFAEFTRQWVVFLCGAFKELWYHGWRYAATVSNPLEPPVVGRHILANRQDIYVQNFVFRFDGPREPERFDWVGLSLHKLGEVLVVEGLPARLHKKLARAFFPMGLGKKHWGKKSKGVDYKRLSFAERQYMGPKGAEDETVVRLLGVVEGDEGWELYASLATWPSLMLFRKAREPGWAVPPRSVGSEEGVVAADT</sequence>
<feature type="region of interest" description="Disordered" evidence="1">
    <location>
        <begin position="21"/>
        <end position="80"/>
    </location>
</feature>
<evidence type="ECO:0000313" key="3">
    <source>
        <dbReference type="Proteomes" id="UP001303160"/>
    </source>
</evidence>
<evidence type="ECO:0000256" key="1">
    <source>
        <dbReference type="SAM" id="MobiDB-lite"/>
    </source>
</evidence>
<accession>A0AAN6X9C4</accession>
<keyword evidence="3" id="KW-1185">Reference proteome</keyword>
<dbReference type="EMBL" id="MU863988">
    <property type="protein sequence ID" value="KAK4196289.1"/>
    <property type="molecule type" value="Genomic_DNA"/>
</dbReference>
<proteinExistence type="predicted"/>
<gene>
    <name evidence="2" type="ORF">QBC40DRAFT_313879</name>
</gene>
<feature type="compositionally biased region" description="Low complexity" evidence="1">
    <location>
        <begin position="27"/>
        <end position="36"/>
    </location>
</feature>
<feature type="compositionally biased region" description="Polar residues" evidence="1">
    <location>
        <begin position="44"/>
        <end position="55"/>
    </location>
</feature>
<reference evidence="2" key="2">
    <citation type="submission" date="2023-05" db="EMBL/GenBank/DDBJ databases">
        <authorList>
            <consortium name="Lawrence Berkeley National Laboratory"/>
            <person name="Steindorff A."/>
            <person name="Hensen N."/>
            <person name="Bonometti L."/>
            <person name="Westerberg I."/>
            <person name="Brannstrom I.O."/>
            <person name="Guillou S."/>
            <person name="Cros-Aarteil S."/>
            <person name="Calhoun S."/>
            <person name="Haridas S."/>
            <person name="Kuo A."/>
            <person name="Mondo S."/>
            <person name="Pangilinan J."/>
            <person name="Riley R."/>
            <person name="Labutti K."/>
            <person name="Andreopoulos B."/>
            <person name="Lipzen A."/>
            <person name="Chen C."/>
            <person name="Yanf M."/>
            <person name="Daum C."/>
            <person name="Ng V."/>
            <person name="Clum A."/>
            <person name="Ohm R."/>
            <person name="Martin F."/>
            <person name="Silar P."/>
            <person name="Natvig D."/>
            <person name="Lalanne C."/>
            <person name="Gautier V."/>
            <person name="Ament-Velasquez S.L."/>
            <person name="Kruys A."/>
            <person name="Hutchinson M.I."/>
            <person name="Powell A.J."/>
            <person name="Barry K."/>
            <person name="Miller A.N."/>
            <person name="Grigoriev I.V."/>
            <person name="Debuchy R."/>
            <person name="Gladieux P."/>
            <person name="Thoren M.H."/>
            <person name="Johannesson H."/>
        </authorList>
    </citation>
    <scope>NUCLEOTIDE SEQUENCE</scope>
    <source>
        <strain evidence="2">CBS 315.58</strain>
    </source>
</reference>
<organism evidence="2 3">
    <name type="scientific">Triangularia verruculosa</name>
    <dbReference type="NCBI Taxonomy" id="2587418"/>
    <lineage>
        <taxon>Eukaryota</taxon>
        <taxon>Fungi</taxon>
        <taxon>Dikarya</taxon>
        <taxon>Ascomycota</taxon>
        <taxon>Pezizomycotina</taxon>
        <taxon>Sordariomycetes</taxon>
        <taxon>Sordariomycetidae</taxon>
        <taxon>Sordariales</taxon>
        <taxon>Podosporaceae</taxon>
        <taxon>Triangularia</taxon>
    </lineage>
</organism>
<comment type="caution">
    <text evidence="2">The sequence shown here is derived from an EMBL/GenBank/DDBJ whole genome shotgun (WGS) entry which is preliminary data.</text>
</comment>
<dbReference type="Proteomes" id="UP001303160">
    <property type="component" value="Unassembled WGS sequence"/>
</dbReference>
<reference evidence="2" key="1">
    <citation type="journal article" date="2023" name="Mol. Phylogenet. Evol.">
        <title>Genome-scale phylogeny and comparative genomics of the fungal order Sordariales.</title>
        <authorList>
            <person name="Hensen N."/>
            <person name="Bonometti L."/>
            <person name="Westerberg I."/>
            <person name="Brannstrom I.O."/>
            <person name="Guillou S."/>
            <person name="Cros-Aarteil S."/>
            <person name="Calhoun S."/>
            <person name="Haridas S."/>
            <person name="Kuo A."/>
            <person name="Mondo S."/>
            <person name="Pangilinan J."/>
            <person name="Riley R."/>
            <person name="LaButti K."/>
            <person name="Andreopoulos B."/>
            <person name="Lipzen A."/>
            <person name="Chen C."/>
            <person name="Yan M."/>
            <person name="Daum C."/>
            <person name="Ng V."/>
            <person name="Clum A."/>
            <person name="Steindorff A."/>
            <person name="Ohm R.A."/>
            <person name="Martin F."/>
            <person name="Silar P."/>
            <person name="Natvig D.O."/>
            <person name="Lalanne C."/>
            <person name="Gautier V."/>
            <person name="Ament-Velasquez S.L."/>
            <person name="Kruys A."/>
            <person name="Hutchinson M.I."/>
            <person name="Powell A.J."/>
            <person name="Barry K."/>
            <person name="Miller A.N."/>
            <person name="Grigoriev I.V."/>
            <person name="Debuchy R."/>
            <person name="Gladieux P."/>
            <person name="Hiltunen Thoren M."/>
            <person name="Johannesson H."/>
        </authorList>
    </citation>
    <scope>NUCLEOTIDE SEQUENCE</scope>
    <source>
        <strain evidence="2">CBS 315.58</strain>
    </source>
</reference>
<protein>
    <submittedName>
        <fullName evidence="2">Uncharacterized protein</fullName>
    </submittedName>
</protein>
<dbReference type="AlphaFoldDB" id="A0AAN6X9C4"/>